<dbReference type="EMBL" id="VYQE01000003">
    <property type="protein sequence ID" value="KAA9007777.1"/>
    <property type="molecule type" value="Genomic_DNA"/>
</dbReference>
<name>A0A5J5GI39_9RHOB</name>
<keyword evidence="4" id="KW-1185">Reference proteome</keyword>
<feature type="coiled-coil region" evidence="1">
    <location>
        <begin position="496"/>
        <end position="538"/>
    </location>
</feature>
<gene>
    <name evidence="3" type="ORF">F3S47_09610</name>
</gene>
<protein>
    <submittedName>
        <fullName evidence="3">AAA family ATPase</fullName>
    </submittedName>
</protein>
<dbReference type="PANTHER" id="PTHR41259:SF1">
    <property type="entry name" value="DOUBLE-STRAND BREAK REPAIR RAD50 ATPASE, PUTATIVE-RELATED"/>
    <property type="match status" value="1"/>
</dbReference>
<sequence>MVRLRRLDLIRYGHFTDFSLDFGPKGESKPDLHIIFGPNEAGKSTAFDAYLDLLFGIPARSKYNFLHDYETMRIGASLELDQGVVDLVRIKRNKGDLISPKGDPINPTILAHALDGIDRDQYRAMFSLNDVTIEEGGEDILASEGNLGELLFSAAAGLSDLGSVLEAARNEVDLFHKPRAKKTILAEAKRKLKALNDQIRDIDVPASAYRRLKEVRDAAEHILVTSKASRDALFQRRTRLGAMIEAIPLLVQLDETIATISGLEAYPVVPHDALEEAKALKLKEVEVETELRLARIQLEEHQKARDGLAMDAAVLEISDELTVLLDLPRSRAQTAEEDLPKRTAEREGLSEELADAVRDLGLEKPEDGRIPEAKLSQLENMATNYTDLAKRLTAAREEEARSLSRLAQIQETGSVVTSETNEVDLEALLSELEPEDQLARLEIALGEVDSTERRFEKALLALEPWQGAAEDLGSTALSESEAERLSAHWGDQLEGISTLKRELKDARQEHARLSARLKEFEKDNAASVDEEAKGARQERDALWEAHFSTLNKKTASEFHTALQRDDALQEARLGFAERLARLRELEIEVASAARLVELKHEELIELEAALAKSATTAEALMARLRLPTVFDPRDLPRWRSALLEAKDAHTDLDTKRKSRTAAERIVSNAADALKDALGIEADGRALRSLIRTARAEITNAAKSQAEATAHREALKEAKDEAESRTKEVLRLEREKAAAAQAWEREAISLPEALRDLDEFAWKKTTLLQLLSKLSQLDQLERRIEALMKDFEAFSASVGDVANRIGDTESAAPLVLAERLRRRFHSALRSQSDFESISKKIEAANSSVRSAEAELAAVLERMQSLATPFEDVVEINTLDSLVMAIETAEKADGLRGKRRALEDQIEECLGVKDVDEARAILVDQDLVDLRGQIEALSSELESAEADYSEKIGDLRSAKDALEKVGGDEVPAQLEERRQTLLLELEDRAKSTLRLQLGILAADQALAEYRDEHRSGMLADTEAAFKALTNGAYSELQTQADGQKELLLALRGRDGRFISVSEMSKGTRFQLYLALRLAGYRQYRSGGTTLPFISDDIMETFDNTRTEAALTLLKQIATQGQALYFTHHEHVVELARKVCGDELTIHEFTKS</sequence>
<accession>A0A5J5GI39</accession>
<keyword evidence="1" id="KW-0175">Coiled coil</keyword>
<dbReference type="PANTHER" id="PTHR41259">
    <property type="entry name" value="DOUBLE-STRAND BREAK REPAIR RAD50 ATPASE, PUTATIVE-RELATED"/>
    <property type="match status" value="1"/>
</dbReference>
<dbReference type="SUPFAM" id="SSF52540">
    <property type="entry name" value="P-loop containing nucleoside triphosphate hydrolases"/>
    <property type="match status" value="1"/>
</dbReference>
<evidence type="ECO:0000313" key="3">
    <source>
        <dbReference type="EMBL" id="KAA9007777.1"/>
    </source>
</evidence>
<dbReference type="Pfam" id="PF13514">
    <property type="entry name" value="AAA_27"/>
    <property type="match status" value="1"/>
</dbReference>
<feature type="coiled-coil region" evidence="1">
    <location>
        <begin position="769"/>
        <end position="796"/>
    </location>
</feature>
<evidence type="ECO:0000313" key="4">
    <source>
        <dbReference type="Proteomes" id="UP000326554"/>
    </source>
</evidence>
<dbReference type="InterPro" id="IPR027417">
    <property type="entry name" value="P-loop_NTPase"/>
</dbReference>
<reference evidence="3 4" key="1">
    <citation type="submission" date="2019-09" db="EMBL/GenBank/DDBJ databases">
        <authorList>
            <person name="Park J.-S."/>
            <person name="Choi H.-J."/>
        </authorList>
    </citation>
    <scope>NUCLEOTIDE SEQUENCE [LARGE SCALE GENOMIC DNA]</scope>
    <source>
        <strain evidence="3 4">176SS1-4</strain>
    </source>
</reference>
<evidence type="ECO:0000259" key="2">
    <source>
        <dbReference type="Pfam" id="PF13514"/>
    </source>
</evidence>
<feature type="coiled-coil region" evidence="1">
    <location>
        <begin position="700"/>
        <end position="734"/>
    </location>
</feature>
<dbReference type="Proteomes" id="UP000326554">
    <property type="component" value="Unassembled WGS sequence"/>
</dbReference>
<evidence type="ECO:0000256" key="1">
    <source>
        <dbReference type="SAM" id="Coils"/>
    </source>
</evidence>
<organism evidence="3 4">
    <name type="scientific">Histidinibacterium aquaticum</name>
    <dbReference type="NCBI Taxonomy" id="2613962"/>
    <lineage>
        <taxon>Bacteria</taxon>
        <taxon>Pseudomonadati</taxon>
        <taxon>Pseudomonadota</taxon>
        <taxon>Alphaproteobacteria</taxon>
        <taxon>Rhodobacterales</taxon>
        <taxon>Paracoccaceae</taxon>
        <taxon>Histidinibacterium</taxon>
    </lineage>
</organism>
<dbReference type="InterPro" id="IPR038734">
    <property type="entry name" value="YhaN_AAA"/>
</dbReference>
<feature type="domain" description="YhaN AAA" evidence="2">
    <location>
        <begin position="3"/>
        <end position="208"/>
    </location>
</feature>
<feature type="coiled-coil region" evidence="1">
    <location>
        <begin position="925"/>
        <end position="952"/>
    </location>
</feature>
<comment type="caution">
    <text evidence="3">The sequence shown here is derived from an EMBL/GenBank/DDBJ whole genome shotgun (WGS) entry which is preliminary data.</text>
</comment>
<dbReference type="AlphaFoldDB" id="A0A5J5GI39"/>
<dbReference type="Gene3D" id="3.40.50.300">
    <property type="entry name" value="P-loop containing nucleotide triphosphate hydrolases"/>
    <property type="match status" value="2"/>
</dbReference>
<proteinExistence type="predicted"/>
<feature type="coiled-coil region" evidence="1">
    <location>
        <begin position="833"/>
        <end position="860"/>
    </location>
</feature>